<dbReference type="PANTHER" id="PTHR37442">
    <property type="entry name" value="F18A1.7 PROTEIN-RELATED"/>
    <property type="match status" value="1"/>
</dbReference>
<accession>F1LAF4</accession>
<name>F1LAF4_ASCSU</name>
<evidence type="ECO:0000313" key="3">
    <source>
        <dbReference type="EMBL" id="ADY47108.1"/>
    </source>
</evidence>
<proteinExistence type="evidence at transcript level"/>
<reference evidence="3" key="1">
    <citation type="journal article" date="2011" name="Genome Res.">
        <title>Deep small RNA sequencing from the nematode Ascaris reveals conservation, functional diversification, and novel developmental profiles.</title>
        <authorList>
            <person name="Wang J."/>
            <person name="Czech B."/>
            <person name="Crunk A."/>
            <person name="Wallace A."/>
            <person name="Mitreva M."/>
            <person name="Hannon G.J."/>
            <person name="Davis R.E."/>
        </authorList>
    </citation>
    <scope>NUCLEOTIDE SEQUENCE</scope>
</reference>
<dbReference type="InterPro" id="IPR029153">
    <property type="entry name" value="CPG4"/>
</dbReference>
<feature type="signal peptide" evidence="1">
    <location>
        <begin position="1"/>
        <end position="20"/>
    </location>
</feature>
<dbReference type="PANTHER" id="PTHR37442:SF2">
    <property type="entry name" value="CHONDROITIN PROTEOGLYCAN 4"/>
    <property type="match status" value="1"/>
</dbReference>
<dbReference type="InterPro" id="IPR053123">
    <property type="entry name" value="CPG4-like"/>
</dbReference>
<organism evidence="3">
    <name type="scientific">Ascaris suum</name>
    <name type="common">Pig roundworm</name>
    <name type="synonym">Ascaris lumbricoides</name>
    <dbReference type="NCBI Taxonomy" id="6253"/>
    <lineage>
        <taxon>Eukaryota</taxon>
        <taxon>Metazoa</taxon>
        <taxon>Ecdysozoa</taxon>
        <taxon>Nematoda</taxon>
        <taxon>Chromadorea</taxon>
        <taxon>Rhabditida</taxon>
        <taxon>Spirurina</taxon>
        <taxon>Ascaridomorpha</taxon>
        <taxon>Ascaridoidea</taxon>
        <taxon>Ascarididae</taxon>
        <taxon>Ascaris</taxon>
    </lineage>
</organism>
<dbReference type="Pfam" id="PF15481">
    <property type="entry name" value="CPG4"/>
    <property type="match status" value="1"/>
</dbReference>
<feature type="chain" id="PRO_5003268466" evidence="1">
    <location>
        <begin position="21"/>
        <end position="322"/>
    </location>
</feature>
<dbReference type="EMBL" id="JI175442">
    <property type="protein sequence ID" value="ADY47108.1"/>
    <property type="molecule type" value="mRNA"/>
</dbReference>
<evidence type="ECO:0000256" key="1">
    <source>
        <dbReference type="SAM" id="SignalP"/>
    </source>
</evidence>
<keyword evidence="1" id="KW-0732">Signal</keyword>
<dbReference type="AlphaFoldDB" id="F1LAF4"/>
<protein>
    <submittedName>
        <fullName evidence="3">Chondroitin proteoglycan 4</fullName>
    </submittedName>
</protein>
<feature type="domain" description="Chondroitin proteoglycan 4" evidence="2">
    <location>
        <begin position="33"/>
        <end position="125"/>
    </location>
</feature>
<sequence length="322" mass="36254">MKVLVLMAISLRFYVMPTFAFIESPLTYMGAGCDGSCMRPLLDAIELAMYDEKKTGAIDSICRKYLESSRCIQRMINCKTYETFNVTTSGIKFMCIEQKDAFEALAGCIERNYARIKNECLKFCNPGSIATGYALQRMLKDVPIIRKLDVHMPAIMTSEICRIIKCIIDCSKTKFNTRCEGSAGSLLAEVVIRPLSTSQRSLVAVPLFGVLAASLPMQCDFISNEQILDTYRIDPRLNEHLKRIYRKTPKVISIQMKEIDGNFNPWKVADYLRIDQQSPLEDNDAILEGRIQVMNISTSMNLKNISIVSAADEETKEASGNE</sequence>
<evidence type="ECO:0000259" key="2">
    <source>
        <dbReference type="Pfam" id="PF15481"/>
    </source>
</evidence>